<evidence type="ECO:0000256" key="4">
    <source>
        <dbReference type="ARBA" id="ARBA00022692"/>
    </source>
</evidence>
<evidence type="ECO:0000256" key="5">
    <source>
        <dbReference type="ARBA" id="ARBA00022989"/>
    </source>
</evidence>
<name>A0A510Y2Z8_MARHA</name>
<feature type="transmembrane region" description="Helical" evidence="8">
    <location>
        <begin position="18"/>
        <end position="40"/>
    </location>
</feature>
<keyword evidence="4 8" id="KW-0812">Transmembrane</keyword>
<feature type="domain" description="Polysaccharide chain length determinant N-terminal" evidence="9">
    <location>
        <begin position="3"/>
        <end position="93"/>
    </location>
</feature>
<evidence type="ECO:0000256" key="6">
    <source>
        <dbReference type="ARBA" id="ARBA00023136"/>
    </source>
</evidence>
<dbReference type="GO" id="GO:0005886">
    <property type="term" value="C:plasma membrane"/>
    <property type="evidence" value="ECO:0007669"/>
    <property type="project" value="UniProtKB-SubCell"/>
</dbReference>
<evidence type="ECO:0000256" key="8">
    <source>
        <dbReference type="SAM" id="Phobius"/>
    </source>
</evidence>
<evidence type="ECO:0000256" key="3">
    <source>
        <dbReference type="ARBA" id="ARBA00022475"/>
    </source>
</evidence>
<dbReference type="Proteomes" id="UP000321051">
    <property type="component" value="Unassembled WGS sequence"/>
</dbReference>
<evidence type="ECO:0000256" key="1">
    <source>
        <dbReference type="ARBA" id="ARBA00004651"/>
    </source>
</evidence>
<feature type="transmembrane region" description="Helical" evidence="8">
    <location>
        <begin position="174"/>
        <end position="195"/>
    </location>
</feature>
<dbReference type="EMBL" id="BJUN01000002">
    <property type="protein sequence ID" value="GEK57696.1"/>
    <property type="molecule type" value="Genomic_DNA"/>
</dbReference>
<dbReference type="InterPro" id="IPR003856">
    <property type="entry name" value="LPS_length_determ_N"/>
</dbReference>
<evidence type="ECO:0000256" key="7">
    <source>
        <dbReference type="SAM" id="MobiDB-lite"/>
    </source>
</evidence>
<dbReference type="RefSeq" id="WP_233133182.1">
    <property type="nucleotide sequence ID" value="NZ_BJUN01000002.1"/>
</dbReference>
<evidence type="ECO:0000313" key="10">
    <source>
        <dbReference type="EMBL" id="GEK57696.1"/>
    </source>
</evidence>
<sequence>MEENISIQELYQVLKKRIVFILSITLIAVIISAIVTFFILTPKYEASTQILVNQSQNGNEEISSTDLQSSRELVSTYNIIMTSPAILEPVIEETNFDGSTSDLQAKINVESEEESQVATVTVNDTNPQKAVLLANTLAQTFENEIPNIMDVDNVSVLSEALSEDTNAPVSPQPILNLGIALIIGLIVAVSLAFVLEFLDKSIKSEQDIEKNLKLPILGTVPIMPENEVNNSLNNKTNSRSNIREKDRKTS</sequence>
<dbReference type="PANTHER" id="PTHR32309">
    <property type="entry name" value="TYROSINE-PROTEIN KINASE"/>
    <property type="match status" value="1"/>
</dbReference>
<evidence type="ECO:0000256" key="2">
    <source>
        <dbReference type="ARBA" id="ARBA00006683"/>
    </source>
</evidence>
<comment type="caution">
    <text evidence="10">The sequence shown here is derived from an EMBL/GenBank/DDBJ whole genome shotgun (WGS) entry which is preliminary data.</text>
</comment>
<keyword evidence="6 8" id="KW-0472">Membrane</keyword>
<evidence type="ECO:0000259" key="9">
    <source>
        <dbReference type="Pfam" id="PF02706"/>
    </source>
</evidence>
<keyword evidence="3" id="KW-1003">Cell membrane</keyword>
<feature type="compositionally biased region" description="Basic and acidic residues" evidence="7">
    <location>
        <begin position="241"/>
        <end position="250"/>
    </location>
</feature>
<gene>
    <name evidence="10" type="primary">capA</name>
    <name evidence="10" type="ORF">MHA01_06010</name>
</gene>
<feature type="region of interest" description="Disordered" evidence="7">
    <location>
        <begin position="227"/>
        <end position="250"/>
    </location>
</feature>
<accession>A0A510Y2Z8</accession>
<dbReference type="InterPro" id="IPR050445">
    <property type="entry name" value="Bact_polysacc_biosynth/exp"/>
</dbReference>
<organism evidence="10 11">
    <name type="scientific">Marinococcus halophilus</name>
    <dbReference type="NCBI Taxonomy" id="1371"/>
    <lineage>
        <taxon>Bacteria</taxon>
        <taxon>Bacillati</taxon>
        <taxon>Bacillota</taxon>
        <taxon>Bacilli</taxon>
        <taxon>Bacillales</taxon>
        <taxon>Bacillaceae</taxon>
        <taxon>Marinococcus</taxon>
    </lineage>
</organism>
<protein>
    <submittedName>
        <fullName evidence="10">Capsular polysaccharide biosynthesis protein</fullName>
    </submittedName>
</protein>
<dbReference type="AlphaFoldDB" id="A0A510Y2Z8"/>
<keyword evidence="5 8" id="KW-1133">Transmembrane helix</keyword>
<dbReference type="PANTHER" id="PTHR32309:SF13">
    <property type="entry name" value="FERRIC ENTEROBACTIN TRANSPORT PROTEIN FEPE"/>
    <property type="match status" value="1"/>
</dbReference>
<comment type="subcellular location">
    <subcellularLocation>
        <location evidence="1">Cell membrane</location>
        <topology evidence="1">Multi-pass membrane protein</topology>
    </subcellularLocation>
</comment>
<proteinExistence type="inferred from homology"/>
<evidence type="ECO:0000313" key="11">
    <source>
        <dbReference type="Proteomes" id="UP000321051"/>
    </source>
</evidence>
<comment type="similarity">
    <text evidence="2">Belongs to the CpsC/CapA family.</text>
</comment>
<feature type="compositionally biased region" description="Polar residues" evidence="7">
    <location>
        <begin position="227"/>
        <end position="240"/>
    </location>
</feature>
<dbReference type="GO" id="GO:0004713">
    <property type="term" value="F:protein tyrosine kinase activity"/>
    <property type="evidence" value="ECO:0007669"/>
    <property type="project" value="TreeGrafter"/>
</dbReference>
<dbReference type="Pfam" id="PF02706">
    <property type="entry name" value="Wzz"/>
    <property type="match status" value="1"/>
</dbReference>
<reference evidence="10 11" key="1">
    <citation type="submission" date="2019-07" db="EMBL/GenBank/DDBJ databases">
        <title>Whole genome shotgun sequence of Marinococcus halophilus NBRC 102359.</title>
        <authorList>
            <person name="Hosoyama A."/>
            <person name="Uohara A."/>
            <person name="Ohji S."/>
            <person name="Ichikawa N."/>
        </authorList>
    </citation>
    <scope>NUCLEOTIDE SEQUENCE [LARGE SCALE GENOMIC DNA]</scope>
    <source>
        <strain evidence="10 11">NBRC 102359</strain>
    </source>
</reference>
<keyword evidence="11" id="KW-1185">Reference proteome</keyword>